<gene>
    <name evidence="1" type="ORF">PAHAL_3G293700</name>
</gene>
<proteinExistence type="predicted"/>
<dbReference type="PANTHER" id="PTHR34223">
    <property type="entry name" value="OS11G0201299 PROTEIN"/>
    <property type="match status" value="1"/>
</dbReference>
<dbReference type="PANTHER" id="PTHR34223:SF36">
    <property type="entry name" value="F-BOX DOMAIN-CONTAINING PROTEIN"/>
    <property type="match status" value="1"/>
</dbReference>
<reference evidence="1" key="1">
    <citation type="submission" date="2018-04" db="EMBL/GenBank/DDBJ databases">
        <title>WGS assembly of Panicum hallii.</title>
        <authorList>
            <person name="Lovell J."/>
            <person name="Jenkins J."/>
            <person name="Lowry D."/>
            <person name="Mamidi S."/>
            <person name="Sreedasyam A."/>
            <person name="Weng X."/>
            <person name="Barry K."/>
            <person name="Bonette J."/>
            <person name="Campitelli B."/>
            <person name="Daum C."/>
            <person name="Gordon S."/>
            <person name="Gould B."/>
            <person name="Lipzen A."/>
            <person name="Macqueen A."/>
            <person name="Palacio-Mejia J."/>
            <person name="Plott C."/>
            <person name="Shakirov E."/>
            <person name="Shu S."/>
            <person name="Yoshinaga Y."/>
            <person name="Zane M."/>
            <person name="Rokhsar D."/>
            <person name="Grimwood J."/>
            <person name="Schmutz J."/>
            <person name="Juenger T."/>
        </authorList>
    </citation>
    <scope>NUCLEOTIDE SEQUENCE [LARGE SCALE GENOMIC DNA]</scope>
    <source>
        <strain evidence="1">FIL2</strain>
    </source>
</reference>
<evidence type="ECO:0008006" key="2">
    <source>
        <dbReference type="Google" id="ProtNLM"/>
    </source>
</evidence>
<protein>
    <recommendedName>
        <fullName evidence="2">FBD domain-containing protein</fullName>
    </recommendedName>
</protein>
<organism evidence="1">
    <name type="scientific">Panicum hallii</name>
    <dbReference type="NCBI Taxonomy" id="206008"/>
    <lineage>
        <taxon>Eukaryota</taxon>
        <taxon>Viridiplantae</taxon>
        <taxon>Streptophyta</taxon>
        <taxon>Embryophyta</taxon>
        <taxon>Tracheophyta</taxon>
        <taxon>Spermatophyta</taxon>
        <taxon>Magnoliopsida</taxon>
        <taxon>Liliopsida</taxon>
        <taxon>Poales</taxon>
        <taxon>Poaceae</taxon>
        <taxon>PACMAD clade</taxon>
        <taxon>Panicoideae</taxon>
        <taxon>Panicodae</taxon>
        <taxon>Paniceae</taxon>
        <taxon>Panicinae</taxon>
        <taxon>Panicum</taxon>
        <taxon>Panicum sect. Panicum</taxon>
    </lineage>
</organism>
<name>A0A2T8KJU8_9POAL</name>
<sequence>MLNKLLKRDLRRCQTLNNLKNLSLGDWCVDDDLHALIHLLGCSPVIQKLTLRLRLIGASASHHGTDESEVKVNCKHFMKFKITCVQGDTRVPSSEVYTGKCQISARNCYQAERVLVLGRSCRC</sequence>
<dbReference type="EMBL" id="CM008048">
    <property type="protein sequence ID" value="PVH62441.1"/>
    <property type="molecule type" value="Genomic_DNA"/>
</dbReference>
<dbReference type="Gramene" id="PVH62441">
    <property type="protein sequence ID" value="PVH62441"/>
    <property type="gene ID" value="PAHAL_3G293700"/>
</dbReference>
<dbReference type="InterPro" id="IPR053197">
    <property type="entry name" value="F-box_SCFL_complex_component"/>
</dbReference>
<dbReference type="Proteomes" id="UP000243499">
    <property type="component" value="Chromosome 3"/>
</dbReference>
<accession>A0A2T8KJU8</accession>
<dbReference type="AlphaFoldDB" id="A0A2T8KJU8"/>
<evidence type="ECO:0000313" key="1">
    <source>
        <dbReference type="EMBL" id="PVH62441.1"/>
    </source>
</evidence>